<evidence type="ECO:0000256" key="7">
    <source>
        <dbReference type="SAM" id="MobiDB-lite"/>
    </source>
</evidence>
<dbReference type="PANTHER" id="PTHR43394:SF1">
    <property type="entry name" value="ATP-BINDING CASSETTE SUB-FAMILY B MEMBER 10, MITOCHONDRIAL"/>
    <property type="match status" value="1"/>
</dbReference>
<dbReference type="GO" id="GO:0005886">
    <property type="term" value="C:plasma membrane"/>
    <property type="evidence" value="ECO:0007669"/>
    <property type="project" value="UniProtKB-SubCell"/>
</dbReference>
<keyword evidence="2 8" id="KW-0812">Transmembrane</keyword>
<feature type="transmembrane region" description="Helical" evidence="8">
    <location>
        <begin position="137"/>
        <end position="155"/>
    </location>
</feature>
<evidence type="ECO:0008006" key="13">
    <source>
        <dbReference type="Google" id="ProtNLM"/>
    </source>
</evidence>
<evidence type="ECO:0000256" key="5">
    <source>
        <dbReference type="ARBA" id="ARBA00022989"/>
    </source>
</evidence>
<dbReference type="SUPFAM" id="SSF52540">
    <property type="entry name" value="P-loop containing nucleoside triphosphate hydrolases"/>
    <property type="match status" value="1"/>
</dbReference>
<dbReference type="CDD" id="cd07346">
    <property type="entry name" value="ABC_6TM_exporters"/>
    <property type="match status" value="1"/>
</dbReference>
<dbReference type="GO" id="GO:0015421">
    <property type="term" value="F:ABC-type oligopeptide transporter activity"/>
    <property type="evidence" value="ECO:0007669"/>
    <property type="project" value="TreeGrafter"/>
</dbReference>
<dbReference type="InterPro" id="IPR003593">
    <property type="entry name" value="AAA+_ATPase"/>
</dbReference>
<name>A0AAN1D7J8_PARTM</name>
<dbReference type="Gene3D" id="1.20.1560.10">
    <property type="entry name" value="ABC transporter type 1, transmembrane domain"/>
    <property type="match status" value="1"/>
</dbReference>
<accession>A0AAN1D7J8</accession>
<dbReference type="PROSITE" id="PS00211">
    <property type="entry name" value="ABC_TRANSPORTER_1"/>
    <property type="match status" value="1"/>
</dbReference>
<dbReference type="KEGG" id="ptl:AOT13_14990"/>
<dbReference type="GeneID" id="56926740"/>
<gene>
    <name evidence="11" type="ORF">BCV53_15020</name>
</gene>
<feature type="domain" description="ABC transporter" evidence="9">
    <location>
        <begin position="338"/>
        <end position="580"/>
    </location>
</feature>
<protein>
    <recommendedName>
        <fullName evidence="13">ABC transporter ATP-binding protein</fullName>
    </recommendedName>
</protein>
<dbReference type="InterPro" id="IPR036640">
    <property type="entry name" value="ABC1_TM_sf"/>
</dbReference>
<dbReference type="InterPro" id="IPR003439">
    <property type="entry name" value="ABC_transporter-like_ATP-bd"/>
</dbReference>
<proteinExistence type="predicted"/>
<dbReference type="AlphaFoldDB" id="A0AAN1D7J8"/>
<evidence type="ECO:0000259" key="9">
    <source>
        <dbReference type="PROSITE" id="PS50893"/>
    </source>
</evidence>
<dbReference type="EMBL" id="CP016622">
    <property type="protein sequence ID" value="ANZ31289.1"/>
    <property type="molecule type" value="Genomic_DNA"/>
</dbReference>
<dbReference type="Proteomes" id="UP000093052">
    <property type="component" value="Chromosome"/>
</dbReference>
<comment type="subcellular location">
    <subcellularLocation>
        <location evidence="1">Cell membrane</location>
        <topology evidence="1">Multi-pass membrane protein</topology>
    </subcellularLocation>
</comment>
<evidence type="ECO:0000256" key="2">
    <source>
        <dbReference type="ARBA" id="ARBA00022692"/>
    </source>
</evidence>
<feature type="transmembrane region" description="Helical" evidence="8">
    <location>
        <begin position="20"/>
        <end position="42"/>
    </location>
</feature>
<organism evidence="11 12">
    <name type="scientific">Parageobacillus thermoglucosidasius</name>
    <name type="common">Geobacillus thermoglucosidasius</name>
    <dbReference type="NCBI Taxonomy" id="1426"/>
    <lineage>
        <taxon>Bacteria</taxon>
        <taxon>Bacillati</taxon>
        <taxon>Bacillota</taxon>
        <taxon>Bacilli</taxon>
        <taxon>Bacillales</taxon>
        <taxon>Anoxybacillaceae</taxon>
        <taxon>Parageobacillus</taxon>
    </lineage>
</organism>
<evidence type="ECO:0000256" key="3">
    <source>
        <dbReference type="ARBA" id="ARBA00022741"/>
    </source>
</evidence>
<keyword evidence="5 8" id="KW-1133">Transmembrane helix</keyword>
<evidence type="ECO:0000256" key="8">
    <source>
        <dbReference type="SAM" id="Phobius"/>
    </source>
</evidence>
<evidence type="ECO:0000313" key="11">
    <source>
        <dbReference type="EMBL" id="ANZ31289.1"/>
    </source>
</evidence>
<sequence>MKDNIRLLQWLQPFFAPYRWVLLVVLCLALITTIADLSYPYLSKVFIDHVLIKQKYSLESVISVTLVIVVLSVILQNVNSYIYLYITLNITKKLRMYFFDRLERLPYEFFVRTKIGDLTNRLNSDLNIVHGTLTDGVFQFIMSVFNFLFITAMLVYLNWQLFLVTLIIFPILLWSMFYFRPKLMQKTKEIRILQGDIQSHIIDTFSHIRSIKLLQAEADRTERLGRKINVLNTTSLGYALLESIAAGIPRVATTAATALVLFIGGMKVLNGTLTVGSLLAFTTYLSRFFAPVQTIAGLYIRFQNMFVSLERIIEYLHLPSEDTHFPAYPKKIDETSTFQFINVCKQMGNRKYLFSDVNVTICSGCSYALVGASGIGKSMFVDLLVRLAKPSRGTILFQGTDLENLPIYELRQKVIVIPQEAEMIHDTVKENLLLGFSEEKRKQITENELFHVCRQVGLHDEIQSLPHQYETVIGEKGKLFSGGQKQRLAIARGLLRNPEVLVLDEATSGLDFLAEKEIFTRIDEWRKARPNRTLIVISHRIASLDWLERYLVIEHGKIVETTSYEEMINKIEKAERAGEKGEERSGSIYQPSL</sequence>
<feature type="compositionally biased region" description="Basic and acidic residues" evidence="7">
    <location>
        <begin position="574"/>
        <end position="585"/>
    </location>
</feature>
<dbReference type="Gene3D" id="3.40.50.300">
    <property type="entry name" value="P-loop containing nucleotide triphosphate hydrolases"/>
    <property type="match status" value="1"/>
</dbReference>
<keyword evidence="4" id="KW-0067">ATP-binding</keyword>
<feature type="transmembrane region" description="Helical" evidence="8">
    <location>
        <begin position="62"/>
        <end position="86"/>
    </location>
</feature>
<evidence type="ECO:0000256" key="6">
    <source>
        <dbReference type="ARBA" id="ARBA00023136"/>
    </source>
</evidence>
<dbReference type="GO" id="GO:0016887">
    <property type="term" value="F:ATP hydrolysis activity"/>
    <property type="evidence" value="ECO:0007669"/>
    <property type="project" value="InterPro"/>
</dbReference>
<keyword evidence="6 8" id="KW-0472">Membrane</keyword>
<feature type="domain" description="ABC transmembrane type-1" evidence="10">
    <location>
        <begin position="23"/>
        <end position="304"/>
    </location>
</feature>
<dbReference type="RefSeq" id="WP_042383862.1">
    <property type="nucleotide sequence ID" value="NZ_CP012712.1"/>
</dbReference>
<feature type="region of interest" description="Disordered" evidence="7">
    <location>
        <begin position="574"/>
        <end position="593"/>
    </location>
</feature>
<keyword evidence="3" id="KW-0547">Nucleotide-binding</keyword>
<evidence type="ECO:0000256" key="4">
    <source>
        <dbReference type="ARBA" id="ARBA00022840"/>
    </source>
</evidence>
<dbReference type="SMART" id="SM00382">
    <property type="entry name" value="AAA"/>
    <property type="match status" value="1"/>
</dbReference>
<evidence type="ECO:0000256" key="1">
    <source>
        <dbReference type="ARBA" id="ARBA00004651"/>
    </source>
</evidence>
<dbReference type="GO" id="GO:0005524">
    <property type="term" value="F:ATP binding"/>
    <property type="evidence" value="ECO:0007669"/>
    <property type="project" value="UniProtKB-KW"/>
</dbReference>
<dbReference type="InterPro" id="IPR039421">
    <property type="entry name" value="Type_1_exporter"/>
</dbReference>
<dbReference type="PROSITE" id="PS50929">
    <property type="entry name" value="ABC_TM1F"/>
    <property type="match status" value="1"/>
</dbReference>
<dbReference type="InterPro" id="IPR017871">
    <property type="entry name" value="ABC_transporter-like_CS"/>
</dbReference>
<dbReference type="Pfam" id="PF00664">
    <property type="entry name" value="ABC_membrane"/>
    <property type="match status" value="1"/>
</dbReference>
<keyword evidence="12" id="KW-1185">Reference proteome</keyword>
<dbReference type="InterPro" id="IPR011527">
    <property type="entry name" value="ABC1_TM_dom"/>
</dbReference>
<dbReference type="InterPro" id="IPR027417">
    <property type="entry name" value="P-loop_NTPase"/>
</dbReference>
<dbReference type="PROSITE" id="PS50893">
    <property type="entry name" value="ABC_TRANSPORTER_2"/>
    <property type="match status" value="1"/>
</dbReference>
<evidence type="ECO:0000313" key="12">
    <source>
        <dbReference type="Proteomes" id="UP000093052"/>
    </source>
</evidence>
<dbReference type="SUPFAM" id="SSF90123">
    <property type="entry name" value="ABC transporter transmembrane region"/>
    <property type="match status" value="1"/>
</dbReference>
<reference evidence="12" key="1">
    <citation type="journal article" date="2016" name="Genome Announc.">
        <title>Complete Genome Sequence of Geobacillus thermoglucosidasius NCIMB 11955, the Progenitor of a Bioethanol Production Strain.</title>
        <authorList>
            <person name="Sheng L."/>
            <person name="Zhang Y."/>
            <person name="Minton N.P."/>
        </authorList>
    </citation>
    <scope>NUCLEOTIDE SEQUENCE [LARGE SCALE GENOMIC DNA]</scope>
    <source>
        <strain evidence="12">NCIMB 11955</strain>
    </source>
</reference>
<dbReference type="PANTHER" id="PTHR43394">
    <property type="entry name" value="ATP-DEPENDENT PERMEASE MDL1, MITOCHONDRIAL"/>
    <property type="match status" value="1"/>
</dbReference>
<feature type="transmembrane region" description="Helical" evidence="8">
    <location>
        <begin position="161"/>
        <end position="179"/>
    </location>
</feature>
<dbReference type="Pfam" id="PF00005">
    <property type="entry name" value="ABC_tran"/>
    <property type="match status" value="1"/>
</dbReference>
<evidence type="ECO:0000259" key="10">
    <source>
        <dbReference type="PROSITE" id="PS50929"/>
    </source>
</evidence>